<dbReference type="AlphaFoldDB" id="A0A9P3TZP5"/>
<proteinExistence type="predicted"/>
<accession>A0A9P3TZP5</accession>
<keyword evidence="1" id="KW-1133">Transmembrane helix</keyword>
<feature type="transmembrane region" description="Helical" evidence="1">
    <location>
        <begin position="240"/>
        <end position="260"/>
    </location>
</feature>
<reference evidence="2" key="3">
    <citation type="submission" date="2021-06" db="EMBL/GenBank/DDBJ databases">
        <authorList>
            <consortium name="NCBI Pathogen Detection Project"/>
        </authorList>
    </citation>
    <scope>NUCLEOTIDE SEQUENCE</scope>
    <source>
        <strain evidence="2">Clostridioides</strain>
    </source>
</reference>
<reference evidence="2" key="1">
    <citation type="journal article" date="2018" name="Genome Biol.">
        <title>SKESA: strategic k-mer extension for scrupulous assemblies.</title>
        <authorList>
            <person name="Souvorov A."/>
            <person name="Agarwala R."/>
            <person name="Lipman D.J."/>
        </authorList>
    </citation>
    <scope>NUCLEOTIDE SEQUENCE</scope>
    <source>
        <strain evidence="2">Clostridioides</strain>
    </source>
</reference>
<dbReference type="EMBL" id="DAEQIJ010000026">
    <property type="protein sequence ID" value="HBH2621750.1"/>
    <property type="molecule type" value="Genomic_DNA"/>
</dbReference>
<evidence type="ECO:0000313" key="5">
    <source>
        <dbReference type="Proteomes" id="UP000879542"/>
    </source>
</evidence>
<comment type="caution">
    <text evidence="2">The sequence shown here is derived from an EMBL/GenBank/DDBJ whole genome shotgun (WGS) entry which is preliminary data.</text>
</comment>
<dbReference type="EMBL" id="CAADAN010000021">
    <property type="protein sequence ID" value="VFD36139.1"/>
    <property type="molecule type" value="Genomic_DNA"/>
</dbReference>
<name>A0A9P3TZP5_CLODI</name>
<dbReference type="Proteomes" id="UP000411588">
    <property type="component" value="Unassembled WGS sequence"/>
</dbReference>
<dbReference type="Proteomes" id="UP000879542">
    <property type="component" value="Unassembled WGS sequence"/>
</dbReference>
<organism evidence="2 5">
    <name type="scientific">Clostridioides difficile</name>
    <name type="common">Peptoclostridium difficile</name>
    <dbReference type="NCBI Taxonomy" id="1496"/>
    <lineage>
        <taxon>Bacteria</taxon>
        <taxon>Bacillati</taxon>
        <taxon>Bacillota</taxon>
        <taxon>Clostridia</taxon>
        <taxon>Peptostreptococcales</taxon>
        <taxon>Peptostreptococcaceae</taxon>
        <taxon>Clostridioides</taxon>
    </lineage>
</organism>
<dbReference type="RefSeq" id="WP_003425642.1">
    <property type="nucleotide sequence ID" value="NZ_BIMY01000032.1"/>
</dbReference>
<evidence type="ECO:0000313" key="3">
    <source>
        <dbReference type="EMBL" id="VFD36139.1"/>
    </source>
</evidence>
<protein>
    <submittedName>
        <fullName evidence="2">Uncharacterized protein</fullName>
    </submittedName>
</protein>
<evidence type="ECO:0000313" key="4">
    <source>
        <dbReference type="Proteomes" id="UP000411588"/>
    </source>
</evidence>
<reference evidence="3 4" key="2">
    <citation type="submission" date="2019-02" db="EMBL/GenBank/DDBJ databases">
        <authorList>
            <consortium name="Pathogen Informatics"/>
        </authorList>
    </citation>
    <scope>NUCLEOTIDE SEQUENCE [LARGE SCALE GENOMIC DNA]</scope>
    <source>
        <strain evidence="3">Clo34</strain>
        <strain evidence="4">clo34</strain>
    </source>
</reference>
<gene>
    <name evidence="2" type="ORF">KRQ00_003559</name>
    <name evidence="3" type="ORF">SAMEA1402399_03861</name>
</gene>
<evidence type="ECO:0000256" key="1">
    <source>
        <dbReference type="SAM" id="Phobius"/>
    </source>
</evidence>
<keyword evidence="1" id="KW-0812">Transmembrane</keyword>
<feature type="transmembrane region" description="Helical" evidence="1">
    <location>
        <begin position="12"/>
        <end position="30"/>
    </location>
</feature>
<keyword evidence="1" id="KW-0472">Membrane</keyword>
<sequence>MKFKTFEITKREFLVSIIIACMMIVLGFFIDDKVQSKFLEDNERYYKATKINNDKDLFDYAMETSAGDSLISGRFKSVDSVSIEELKGDYWFIERTEEKYTMHTRVVTTKDSKGHSHKYTETYWTWDYHDSIEKKCNKFNFMGKEFDAKVITNLSKERLALKKDIFKNNNLKIKGNYAYINNKRRYYYEVIPKEFNGTMYANLKNNTIANPADKNIKVFKGESIQNVLENNNFNTGFFKVVFWIIWILITTIIIYVFYYLKNDWLEDK</sequence>
<evidence type="ECO:0000313" key="2">
    <source>
        <dbReference type="EMBL" id="HBH2621750.1"/>
    </source>
</evidence>